<dbReference type="EMBL" id="CP063849">
    <property type="protein sequence ID" value="QOY88030.1"/>
    <property type="molecule type" value="Genomic_DNA"/>
</dbReference>
<keyword evidence="1" id="KW-0472">Membrane</keyword>
<evidence type="ECO:0000313" key="4">
    <source>
        <dbReference type="Proteomes" id="UP000593892"/>
    </source>
</evidence>
<proteinExistence type="predicted"/>
<organism evidence="3 4">
    <name type="scientific">Paludibaculum fermentans</name>
    <dbReference type="NCBI Taxonomy" id="1473598"/>
    <lineage>
        <taxon>Bacteria</taxon>
        <taxon>Pseudomonadati</taxon>
        <taxon>Acidobacteriota</taxon>
        <taxon>Terriglobia</taxon>
        <taxon>Bryobacterales</taxon>
        <taxon>Bryobacteraceae</taxon>
        <taxon>Paludibaculum</taxon>
    </lineage>
</organism>
<keyword evidence="1" id="KW-1133">Transmembrane helix</keyword>
<dbReference type="InterPro" id="IPR052173">
    <property type="entry name" value="Beta-lactam_resp_regulator"/>
</dbReference>
<dbReference type="Gene3D" id="3.30.2010.10">
    <property type="entry name" value="Metalloproteases ('zincins'), catalytic domain"/>
    <property type="match status" value="1"/>
</dbReference>
<keyword evidence="1" id="KW-0812">Transmembrane</keyword>
<evidence type="ECO:0000313" key="3">
    <source>
        <dbReference type="EMBL" id="QOY88030.1"/>
    </source>
</evidence>
<name>A0A7S7SLH1_PALFE</name>
<dbReference type="KEGG" id="pfer:IRI77_35730"/>
<keyword evidence="3" id="KW-0378">Hydrolase</keyword>
<protein>
    <submittedName>
        <fullName evidence="3">M48 family metalloprotease</fullName>
    </submittedName>
</protein>
<keyword evidence="3" id="KW-0482">Metalloprotease</keyword>
<dbReference type="InterPro" id="IPR008756">
    <property type="entry name" value="Peptidase_M56"/>
</dbReference>
<dbReference type="GO" id="GO:0008237">
    <property type="term" value="F:metallopeptidase activity"/>
    <property type="evidence" value="ECO:0007669"/>
    <property type="project" value="UniProtKB-KW"/>
</dbReference>
<dbReference type="Pfam" id="PF05569">
    <property type="entry name" value="Peptidase_M56"/>
    <property type="match status" value="1"/>
</dbReference>
<evidence type="ECO:0000256" key="1">
    <source>
        <dbReference type="SAM" id="Phobius"/>
    </source>
</evidence>
<feature type="domain" description="Peptidase M56" evidence="2">
    <location>
        <begin position="88"/>
        <end position="264"/>
    </location>
</feature>
<evidence type="ECO:0000259" key="2">
    <source>
        <dbReference type="Pfam" id="PF05569"/>
    </source>
</evidence>
<keyword evidence="4" id="KW-1185">Reference proteome</keyword>
<dbReference type="Proteomes" id="UP000593892">
    <property type="component" value="Chromosome"/>
</dbReference>
<feature type="transmembrane region" description="Helical" evidence="1">
    <location>
        <begin position="6"/>
        <end position="30"/>
    </location>
</feature>
<feature type="transmembrane region" description="Helical" evidence="1">
    <location>
        <begin position="42"/>
        <end position="66"/>
    </location>
</feature>
<keyword evidence="3" id="KW-0645">Protease</keyword>
<dbReference type="CDD" id="cd07341">
    <property type="entry name" value="M56_BlaR1_MecR1_like"/>
    <property type="match status" value="1"/>
</dbReference>
<dbReference type="RefSeq" id="WP_194449693.1">
    <property type="nucleotide sequence ID" value="NZ_CP063849.1"/>
</dbReference>
<dbReference type="AlphaFoldDB" id="A0A7S7SLH1"/>
<sequence length="510" mass="54686">MTELAHAISMALLHFVWQGVVVAFLLWVALAILGPRPVRLRYALSCAAMLAMSAAPVITVCLLYRAPRPAAVYQGPPAQTADAASTAALAVTALLPRWLAAIEVWTLPVWSAGVIILALRLLWSSRHVARLRREGEPAPPILLQTVSRLAARVGVSRSVHVLLSRLADSPSVVGWLRPVILIPPASFLNLSAAQVEAVLVHELAHIRRHDYLVNLLQTVAETVLFYQPAVWWVSSRIRAERELCCDDVAVEICGDSIGYARALTLLERARLALPEFAQNSATGPLLHRVLRLTGASQPAPRVPAAVAVGLAAVCLLTTVRWAQAQPQMAGEARVSKEAVWVDTVKFGEFPVLVRALGAITGPDTAELQVPSPVVSEVQLGQSASVEVGRGIIAAGTVTRIDSPPSNGTVRVVIQFQAPAGQPAGHPVDGAIRIKVLTDVVYVGRPADQSGGTEASLFKFEADRKSATRVKVRFGAASINSIQVLEGLQPGDRIILSDTTKFKGYDRVRLE</sequence>
<dbReference type="Gene3D" id="2.40.420.20">
    <property type="match status" value="1"/>
</dbReference>
<dbReference type="GO" id="GO:0006508">
    <property type="term" value="P:proteolysis"/>
    <property type="evidence" value="ECO:0007669"/>
    <property type="project" value="UniProtKB-KW"/>
</dbReference>
<feature type="transmembrane region" description="Helical" evidence="1">
    <location>
        <begin position="104"/>
        <end position="123"/>
    </location>
</feature>
<dbReference type="PANTHER" id="PTHR34978:SF3">
    <property type="entry name" value="SLR0241 PROTEIN"/>
    <property type="match status" value="1"/>
</dbReference>
<accession>A0A7S7SLH1</accession>
<reference evidence="3 4" key="1">
    <citation type="submission" date="2020-10" db="EMBL/GenBank/DDBJ databases">
        <title>Complete genome sequence of Paludibaculum fermentans P105T, a facultatively anaerobic acidobacterium capable of dissimilatory Fe(III) reduction.</title>
        <authorList>
            <person name="Dedysh S.N."/>
            <person name="Beletsky A.V."/>
            <person name="Kulichevskaya I.S."/>
            <person name="Mardanov A.V."/>
            <person name="Ravin N.V."/>
        </authorList>
    </citation>
    <scope>NUCLEOTIDE SEQUENCE [LARGE SCALE GENOMIC DNA]</scope>
    <source>
        <strain evidence="3 4">P105</strain>
    </source>
</reference>
<dbReference type="PANTHER" id="PTHR34978">
    <property type="entry name" value="POSSIBLE SENSOR-TRANSDUCER PROTEIN BLAR"/>
    <property type="match status" value="1"/>
</dbReference>
<gene>
    <name evidence="3" type="ORF">IRI77_35730</name>
</gene>